<dbReference type="RefSeq" id="WP_146690594.1">
    <property type="nucleotide sequence ID" value="NZ_LT629750.1"/>
</dbReference>
<proteinExistence type="predicted"/>
<dbReference type="EMBL" id="LT629750">
    <property type="protein sequence ID" value="SDT56089.1"/>
    <property type="molecule type" value="Genomic_DNA"/>
</dbReference>
<protein>
    <submittedName>
        <fullName evidence="1">TIGR02444 family protein</fullName>
    </submittedName>
</protein>
<dbReference type="NCBIfam" id="TIGR02444">
    <property type="entry name" value="TIGR02444 family protein"/>
    <property type="match status" value="1"/>
</dbReference>
<gene>
    <name evidence="1" type="ORF">SAMN05444158_7043</name>
</gene>
<reference evidence="2" key="1">
    <citation type="submission" date="2016-10" db="EMBL/GenBank/DDBJ databases">
        <authorList>
            <person name="Varghese N."/>
            <person name="Submissions S."/>
        </authorList>
    </citation>
    <scope>NUCLEOTIDE SEQUENCE [LARGE SCALE GENOMIC DNA]</scope>
    <source>
        <strain evidence="2">GAS369</strain>
    </source>
</reference>
<dbReference type="AlphaFoldDB" id="A0A1H2BDX3"/>
<keyword evidence="2" id="KW-1185">Reference proteome</keyword>
<dbReference type="Proteomes" id="UP000243904">
    <property type="component" value="Chromosome I"/>
</dbReference>
<evidence type="ECO:0000313" key="2">
    <source>
        <dbReference type="Proteomes" id="UP000243904"/>
    </source>
</evidence>
<organism evidence="1 2">
    <name type="scientific">Bradyrhizobium canariense</name>
    <dbReference type="NCBI Taxonomy" id="255045"/>
    <lineage>
        <taxon>Bacteria</taxon>
        <taxon>Pseudomonadati</taxon>
        <taxon>Pseudomonadota</taxon>
        <taxon>Alphaproteobacteria</taxon>
        <taxon>Hyphomicrobiales</taxon>
        <taxon>Nitrobacteraceae</taxon>
        <taxon>Bradyrhizobium</taxon>
    </lineage>
</organism>
<name>A0A1H2BDX3_9BRAD</name>
<accession>A0A1H2BDX3</accession>
<sequence>MNRLAEDQACWDFVVDLYAKPGVAQACLELQERLGVDVSLLLTALFYAVRGGLDLSAEQIEKLDRRISGWRAEAIFPLRRLRRRLKSGDLSSQPTDEFYRRIKADELLAEQIEISALVQQLEQMPGNPAAPSSRVVIERVIRHFAEASGQDASLVDDQTQRAISILHSSTT</sequence>
<evidence type="ECO:0000313" key="1">
    <source>
        <dbReference type="EMBL" id="SDT56089.1"/>
    </source>
</evidence>
<dbReference type="InterPro" id="IPR012659">
    <property type="entry name" value="CHP02444"/>
</dbReference>
<dbReference type="Pfam" id="PF09523">
    <property type="entry name" value="DUF2390"/>
    <property type="match status" value="1"/>
</dbReference>